<feature type="domain" description="YutG/PgpA" evidence="3">
    <location>
        <begin position="8"/>
        <end position="155"/>
    </location>
</feature>
<dbReference type="GO" id="GO:0046872">
    <property type="term" value="F:metal ion binding"/>
    <property type="evidence" value="ECO:0007669"/>
    <property type="project" value="UniProtKB-KW"/>
</dbReference>
<dbReference type="GO" id="GO:0005886">
    <property type="term" value="C:plasma membrane"/>
    <property type="evidence" value="ECO:0007669"/>
    <property type="project" value="UniProtKB-SubCell"/>
</dbReference>
<dbReference type="PANTHER" id="PTHR36305">
    <property type="entry name" value="PHOSPHATIDYLGLYCEROPHOSPHATASE A"/>
    <property type="match status" value="1"/>
</dbReference>
<dbReference type="PIRSF" id="PIRSF006162">
    <property type="entry name" value="PgpA"/>
    <property type="match status" value="1"/>
</dbReference>
<keyword evidence="1" id="KW-0997">Cell inner membrane</keyword>
<keyword evidence="1 2" id="KW-0472">Membrane</keyword>
<name>A0A3T0N2C8_9RHOB</name>
<comment type="catalytic activity">
    <reaction evidence="1">
        <text>a 1,2-diacyl-sn-glycero-3-phospho-(1'-sn-glycero-3'-phosphate) + H2O = a 1,2-diacyl-sn-glycero-3-phospho-(1'-sn-glycerol) + phosphate</text>
        <dbReference type="Rhea" id="RHEA:33751"/>
        <dbReference type="ChEBI" id="CHEBI:15377"/>
        <dbReference type="ChEBI" id="CHEBI:43474"/>
        <dbReference type="ChEBI" id="CHEBI:60110"/>
        <dbReference type="ChEBI" id="CHEBI:64716"/>
        <dbReference type="EC" id="3.1.3.27"/>
    </reaction>
</comment>
<evidence type="ECO:0000313" key="5">
    <source>
        <dbReference type="Proteomes" id="UP000283063"/>
    </source>
</evidence>
<proteinExistence type="predicted"/>
<keyword evidence="1" id="KW-0442">Lipid degradation</keyword>
<organism evidence="4 5">
    <name type="scientific">Parasedimentitalea marina</name>
    <dbReference type="NCBI Taxonomy" id="2483033"/>
    <lineage>
        <taxon>Bacteria</taxon>
        <taxon>Pseudomonadati</taxon>
        <taxon>Pseudomonadota</taxon>
        <taxon>Alphaproteobacteria</taxon>
        <taxon>Rhodobacterales</taxon>
        <taxon>Paracoccaceae</taxon>
        <taxon>Parasedimentitalea</taxon>
    </lineage>
</organism>
<keyword evidence="1" id="KW-1208">Phospholipid metabolism</keyword>
<evidence type="ECO:0000256" key="1">
    <source>
        <dbReference type="PIRNR" id="PIRNR006162"/>
    </source>
</evidence>
<keyword evidence="1" id="KW-1003">Cell membrane</keyword>
<evidence type="ECO:0000259" key="3">
    <source>
        <dbReference type="Pfam" id="PF04608"/>
    </source>
</evidence>
<protein>
    <recommendedName>
        <fullName evidence="1">Phosphatidylglycerophosphatase A</fullName>
        <ecNumber evidence="1">3.1.3.27</ecNumber>
    </recommendedName>
    <alternativeName>
        <fullName evidence="1">Phosphatidylglycerolphosphate phosphatase A</fullName>
    </alternativeName>
</protein>
<dbReference type="PANTHER" id="PTHR36305:SF1">
    <property type="entry name" value="PHOSPHATIDYLGLYCEROPHOSPHATASE A"/>
    <property type="match status" value="1"/>
</dbReference>
<keyword evidence="2" id="KW-1133">Transmembrane helix</keyword>
<evidence type="ECO:0000256" key="2">
    <source>
        <dbReference type="SAM" id="Phobius"/>
    </source>
</evidence>
<feature type="transmembrane region" description="Helical" evidence="2">
    <location>
        <begin position="101"/>
        <end position="118"/>
    </location>
</feature>
<dbReference type="CDD" id="cd06971">
    <property type="entry name" value="PgpA"/>
    <property type="match status" value="1"/>
</dbReference>
<dbReference type="SUPFAM" id="SSF101307">
    <property type="entry name" value="YutG-like"/>
    <property type="match status" value="1"/>
</dbReference>
<accession>A0A3T0N2C8</accession>
<evidence type="ECO:0000313" key="4">
    <source>
        <dbReference type="EMBL" id="AZV78186.1"/>
    </source>
</evidence>
<keyword evidence="5" id="KW-1185">Reference proteome</keyword>
<dbReference type="EMBL" id="CP033219">
    <property type="protein sequence ID" value="AZV78186.1"/>
    <property type="molecule type" value="Genomic_DNA"/>
</dbReference>
<dbReference type="RefSeq" id="WP_127748743.1">
    <property type="nucleotide sequence ID" value="NZ_CP033219.1"/>
</dbReference>
<dbReference type="GO" id="GO:0006655">
    <property type="term" value="P:phosphatidylglycerol biosynthetic process"/>
    <property type="evidence" value="ECO:0007669"/>
    <property type="project" value="UniProtKB-UniPathway"/>
</dbReference>
<gene>
    <name evidence="4" type="ORF">EBB79_10065</name>
</gene>
<dbReference type="AlphaFoldDB" id="A0A3T0N2C8"/>
<comment type="subcellular location">
    <subcellularLocation>
        <location evidence="1">Cell inner membrane</location>
        <topology evidence="1">Multi-pass membrane protein</topology>
    </subcellularLocation>
</comment>
<dbReference type="Pfam" id="PF04608">
    <property type="entry name" value="PgpA"/>
    <property type="match status" value="1"/>
</dbReference>
<dbReference type="GO" id="GO:0009395">
    <property type="term" value="P:phospholipid catabolic process"/>
    <property type="evidence" value="ECO:0007669"/>
    <property type="project" value="UniProtKB-KW"/>
</dbReference>
<comment type="cofactor">
    <cofactor evidence="1">
        <name>Mg(2+)</name>
        <dbReference type="ChEBI" id="CHEBI:18420"/>
    </cofactor>
</comment>
<comment type="pathway">
    <text evidence="1">Phospholipid metabolism; phosphatidylglycerol biosynthesis; phosphatidylglycerol from CDP-diacylglycerol: step 2/2.</text>
</comment>
<dbReference type="GO" id="GO:0008962">
    <property type="term" value="F:phosphatidylglycerophosphatase activity"/>
    <property type="evidence" value="ECO:0007669"/>
    <property type="project" value="UniProtKB-EC"/>
</dbReference>
<keyword evidence="1" id="KW-0443">Lipid metabolism</keyword>
<keyword evidence="1" id="KW-0595">Phospholipid degradation</keyword>
<dbReference type="KEGG" id="sedi:EBB79_10065"/>
<sequence length="170" mass="18108">MNRLAQLTATVGGVGYLRPAPGTWGSLVALPLAWAFHTLGGLPLLALAVVGTYIKGIWATNEMTQGSDDHDPSEIVIDEVAGQFIALLPLSYASWMHGIDILAMWPGWVVAFGLFRLFDITKPGPIGRADRRGDAVGVMLDDVIAGIFAAIGVIVCAGLWHGVLQPMFNQ</sequence>
<dbReference type="InterPro" id="IPR036681">
    <property type="entry name" value="PgpA-like_sf"/>
</dbReference>
<keyword evidence="1" id="KW-0378">Hydrolase</keyword>
<dbReference type="InterPro" id="IPR026037">
    <property type="entry name" value="PgpA"/>
</dbReference>
<feature type="transmembrane region" description="Helical" evidence="2">
    <location>
        <begin position="139"/>
        <end position="160"/>
    </location>
</feature>
<comment type="function">
    <text evidence="1">Lipid phosphatase which dephosphorylates phosphatidylglycerophosphate (PGP) to phosphatidylglycerol (PG).</text>
</comment>
<keyword evidence="1" id="KW-0460">Magnesium</keyword>
<keyword evidence="1" id="KW-0479">Metal-binding</keyword>
<keyword evidence="1 2" id="KW-0812">Transmembrane</keyword>
<dbReference type="InterPro" id="IPR007686">
    <property type="entry name" value="YutG/PgpA"/>
</dbReference>
<dbReference type="EC" id="3.1.3.27" evidence="1"/>
<feature type="transmembrane region" description="Helical" evidence="2">
    <location>
        <begin position="35"/>
        <end position="54"/>
    </location>
</feature>
<dbReference type="OrthoDB" id="9804091at2"/>
<dbReference type="UniPathway" id="UPA00084">
    <property type="reaction ID" value="UER00504"/>
</dbReference>
<reference evidence="4 5" key="1">
    <citation type="submission" date="2018-10" db="EMBL/GenBank/DDBJ databases">
        <title>Parasedimentitalea marina sp. nov., a psychrophilic bacterium isolated from deep seawater of the New Britain Trench.</title>
        <authorList>
            <person name="Cao J."/>
        </authorList>
    </citation>
    <scope>NUCLEOTIDE SEQUENCE [LARGE SCALE GENOMIC DNA]</scope>
    <source>
        <strain evidence="4 5">W43</strain>
    </source>
</reference>
<dbReference type="Proteomes" id="UP000283063">
    <property type="component" value="Chromosome"/>
</dbReference>